<dbReference type="InterPro" id="IPR009081">
    <property type="entry name" value="PP-bd_ACP"/>
</dbReference>
<dbReference type="GO" id="GO:0016874">
    <property type="term" value="F:ligase activity"/>
    <property type="evidence" value="ECO:0007669"/>
    <property type="project" value="UniProtKB-KW"/>
</dbReference>
<comment type="pathway">
    <text evidence="2">Siderophore biosynthesis; mycobactin biosynthesis.</text>
</comment>
<dbReference type="PANTHER" id="PTHR45527">
    <property type="entry name" value="NONRIBOSOMAL PEPTIDE SYNTHETASE"/>
    <property type="match status" value="1"/>
</dbReference>
<dbReference type="STRING" id="1271860.SAMN05216174_10926"/>
<name>A0A1G6TA07_9PSEU</name>
<dbReference type="Pfam" id="PF13193">
    <property type="entry name" value="AMP-binding_C"/>
    <property type="match status" value="1"/>
</dbReference>
<dbReference type="InterPro" id="IPR020845">
    <property type="entry name" value="AMP-binding_CS"/>
</dbReference>
<dbReference type="GO" id="GO:0031177">
    <property type="term" value="F:phosphopantetheine binding"/>
    <property type="evidence" value="ECO:0007669"/>
    <property type="project" value="TreeGrafter"/>
</dbReference>
<dbReference type="PANTHER" id="PTHR45527:SF10">
    <property type="entry name" value="PYOCHELIN SYNTHASE PCHF"/>
    <property type="match status" value="1"/>
</dbReference>
<dbReference type="SUPFAM" id="SSF47336">
    <property type="entry name" value="ACP-like"/>
    <property type="match status" value="1"/>
</dbReference>
<protein>
    <recommendedName>
        <fullName evidence="4">Phenyloxazoline synthase MbtB</fullName>
    </recommendedName>
    <alternativeName>
        <fullName evidence="8">Mycobactin synthetase protein B</fullName>
    </alternativeName>
</protein>
<feature type="domain" description="Carrier" evidence="9">
    <location>
        <begin position="942"/>
        <end position="1018"/>
    </location>
</feature>
<evidence type="ECO:0000256" key="5">
    <source>
        <dbReference type="ARBA" id="ARBA00022450"/>
    </source>
</evidence>
<comment type="similarity">
    <text evidence="3">Belongs to the ATP-dependent AMP-binding enzyme family. MbtB subfamily.</text>
</comment>
<dbReference type="GO" id="GO:0072330">
    <property type="term" value="P:monocarboxylic acid biosynthetic process"/>
    <property type="evidence" value="ECO:0007669"/>
    <property type="project" value="UniProtKB-ARBA"/>
</dbReference>
<dbReference type="NCBIfam" id="TIGR01733">
    <property type="entry name" value="AA-adenyl-dom"/>
    <property type="match status" value="1"/>
</dbReference>
<dbReference type="SUPFAM" id="SSF52777">
    <property type="entry name" value="CoA-dependent acyltransferases"/>
    <property type="match status" value="2"/>
</dbReference>
<dbReference type="FunFam" id="3.30.559.30:FF:000006">
    <property type="entry name" value="Yersiniabactin polyketide/non-ribosomal peptide synthetase"/>
    <property type="match status" value="1"/>
</dbReference>
<dbReference type="InterPro" id="IPR057737">
    <property type="entry name" value="Condensation_MtbB-like"/>
</dbReference>
<organism evidence="10 11">
    <name type="scientific">Actinokineospora iranica</name>
    <dbReference type="NCBI Taxonomy" id="1271860"/>
    <lineage>
        <taxon>Bacteria</taxon>
        <taxon>Bacillati</taxon>
        <taxon>Actinomycetota</taxon>
        <taxon>Actinomycetes</taxon>
        <taxon>Pseudonocardiales</taxon>
        <taxon>Pseudonocardiaceae</taxon>
        <taxon>Actinokineospora</taxon>
    </lineage>
</organism>
<keyword evidence="7" id="KW-0436">Ligase</keyword>
<dbReference type="PROSITE" id="PS00455">
    <property type="entry name" value="AMP_BINDING"/>
    <property type="match status" value="1"/>
</dbReference>
<dbReference type="GO" id="GO:0044550">
    <property type="term" value="P:secondary metabolite biosynthetic process"/>
    <property type="evidence" value="ECO:0007669"/>
    <property type="project" value="TreeGrafter"/>
</dbReference>
<dbReference type="InterPro" id="IPR025110">
    <property type="entry name" value="AMP-bd_C"/>
</dbReference>
<evidence type="ECO:0000256" key="7">
    <source>
        <dbReference type="ARBA" id="ARBA00022598"/>
    </source>
</evidence>
<dbReference type="FunFam" id="3.30.559.10:FF:000023">
    <property type="entry name" value="Non-ribosomal peptide synthetase"/>
    <property type="match status" value="1"/>
</dbReference>
<dbReference type="InterPro" id="IPR000873">
    <property type="entry name" value="AMP-dep_synth/lig_dom"/>
</dbReference>
<evidence type="ECO:0000256" key="4">
    <source>
        <dbReference type="ARBA" id="ARBA00016743"/>
    </source>
</evidence>
<dbReference type="Gene3D" id="3.40.50.12780">
    <property type="entry name" value="N-terminal domain of ligase-like"/>
    <property type="match status" value="1"/>
</dbReference>
<dbReference type="PROSITE" id="PS00012">
    <property type="entry name" value="PHOSPHOPANTETHEINE"/>
    <property type="match status" value="1"/>
</dbReference>
<dbReference type="SUPFAM" id="SSF56801">
    <property type="entry name" value="Acetyl-CoA synthetase-like"/>
    <property type="match status" value="1"/>
</dbReference>
<dbReference type="GO" id="GO:0005737">
    <property type="term" value="C:cytoplasm"/>
    <property type="evidence" value="ECO:0007669"/>
    <property type="project" value="TreeGrafter"/>
</dbReference>
<dbReference type="InterPro" id="IPR042099">
    <property type="entry name" value="ANL_N_sf"/>
</dbReference>
<evidence type="ECO:0000256" key="6">
    <source>
        <dbReference type="ARBA" id="ARBA00022553"/>
    </source>
</evidence>
<evidence type="ECO:0000256" key="2">
    <source>
        <dbReference type="ARBA" id="ARBA00005102"/>
    </source>
</evidence>
<keyword evidence="5" id="KW-0596">Phosphopantetheine</keyword>
<keyword evidence="11" id="KW-1185">Reference proteome</keyword>
<dbReference type="AlphaFoldDB" id="A0A1G6TA07"/>
<dbReference type="InterPro" id="IPR023213">
    <property type="entry name" value="CAT-like_dom_sf"/>
</dbReference>
<dbReference type="Pfam" id="PF00668">
    <property type="entry name" value="Condensation"/>
    <property type="match status" value="1"/>
</dbReference>
<dbReference type="OrthoDB" id="2472181at2"/>
<dbReference type="InterPro" id="IPR001242">
    <property type="entry name" value="Condensation_dom"/>
</dbReference>
<dbReference type="InterPro" id="IPR036736">
    <property type="entry name" value="ACP-like_sf"/>
</dbReference>
<evidence type="ECO:0000313" key="11">
    <source>
        <dbReference type="Proteomes" id="UP000199501"/>
    </source>
</evidence>
<dbReference type="EMBL" id="FMZZ01000009">
    <property type="protein sequence ID" value="SDD25406.1"/>
    <property type="molecule type" value="Genomic_DNA"/>
</dbReference>
<keyword evidence="6" id="KW-0597">Phosphoprotein</keyword>
<dbReference type="Gene3D" id="3.30.559.10">
    <property type="entry name" value="Chloramphenicol acetyltransferase-like domain"/>
    <property type="match status" value="1"/>
</dbReference>
<dbReference type="PROSITE" id="PS50075">
    <property type="entry name" value="CARRIER"/>
    <property type="match status" value="1"/>
</dbReference>
<comment type="cofactor">
    <cofactor evidence="1">
        <name>pantetheine 4'-phosphate</name>
        <dbReference type="ChEBI" id="CHEBI:47942"/>
    </cofactor>
</comment>
<gene>
    <name evidence="10" type="ORF">SAMN05216174_10926</name>
</gene>
<evidence type="ECO:0000259" key="9">
    <source>
        <dbReference type="PROSITE" id="PS50075"/>
    </source>
</evidence>
<dbReference type="Pfam" id="PF00501">
    <property type="entry name" value="AMP-binding"/>
    <property type="match status" value="1"/>
</dbReference>
<evidence type="ECO:0000256" key="3">
    <source>
        <dbReference type="ARBA" id="ARBA00007380"/>
    </source>
</evidence>
<sequence length="1049" mass="114005">MISPYPPAVPDPDNRFEPFPLNDQQQAYLLGRTGVFELGNVSTHAYYEYEGEVDLDRFTSAWRRVIDRHDVLRTVMLPDTNQQRVLREVGEFTPVVHDLRGADPEPTLRAIRDRLSHEVRPAGQWPLFAVEVSLLDERRSRVHVSFDALILDYLSWQLLIADLTRFYADPELSLPPLEIGFRDYVLAEAGIAATDRGRKAEAYWRERLPSLPPAPRLPTAVDPASIRHPQWTSRLATLPAEDWAEVKKAAAKAGLTPTVVCLAVFAEVLSTWSESAHFALNVPRMNRFPLHPRAAELLGEFASFSLLEVDNREPGTFLDRAKRLQRTFWNDLGHQEFSGVRVLRELIRAAGGTRGALMPVVLTSTIGFTAGERPLLGAVLPRVFAISQTPQVYLDVQIEETPAGLVYNFDAVEQAFPAGLVAELFAAFGRVLATLTGPGWSTADFRLAPSSRIDGPAAEIPDELVQDAFLRQAEANPDKVALITPTATLTYGELRHRAVRVANWLRGKGMRADQPVAIVLEKGWEQAVAAYGVLLAGAPYLPIDADAPSARVRAVCDQARVQIVLDKFTVDEAVADGSDERPPVSQSPDDLAYVLFTSGSTGRPKGVMIEHRGMVNALTATVAEFGIGPDDVALAVTALHHDMSTFDLFGVLGAGGTLVVPARARDAAHWADLVVGHGVTLWNSVPAMMEMLLETQVVPSGLRTVFLGGDWIPPRVVAALRERVPGVAVVSVGGPTETTLWNIWHRVTEDDLARVSIPYGKPIANTAYYVLDERGADRPAGVTGELHCAGPGVARGYWGDPANKSFVERNGERRYRTGDLGRVLPDGSIEFMGRADTQVKVRGMRVEPGEAEAVLAAQPGVRAAVVVGVPNEGRPGYRALAAYLTGAADPNAVLAAARQVLPEHLVPATVTVLAEMPLTANGKIDRAALAGAAPDVATEFTAPRDALEWAIASSWAEVLERDRIGVHDDFFALGGDSVLATRILADLRDALDTADLPLLALFGARTVAGMAEALRADEPVPGRLDRIAELYRRVMDLSDDEVEAELTPR</sequence>
<dbReference type="Pfam" id="PF00550">
    <property type="entry name" value="PP-binding"/>
    <property type="match status" value="1"/>
</dbReference>
<accession>A0A1G6TA07</accession>
<proteinExistence type="inferred from homology"/>
<evidence type="ECO:0000256" key="8">
    <source>
        <dbReference type="ARBA" id="ARBA00033440"/>
    </source>
</evidence>
<dbReference type="PRINTS" id="PR00154">
    <property type="entry name" value="AMPBINDING"/>
</dbReference>
<dbReference type="InterPro" id="IPR020459">
    <property type="entry name" value="AMP-binding"/>
</dbReference>
<dbReference type="InterPro" id="IPR006162">
    <property type="entry name" value="Ppantetheine_attach_site"/>
</dbReference>
<dbReference type="RefSeq" id="WP_091452564.1">
    <property type="nucleotide sequence ID" value="NZ_FMZZ01000009.1"/>
</dbReference>
<dbReference type="Gene3D" id="3.30.559.30">
    <property type="entry name" value="Nonribosomal peptide synthetase, condensation domain"/>
    <property type="match status" value="1"/>
</dbReference>
<reference evidence="11" key="1">
    <citation type="submission" date="2016-10" db="EMBL/GenBank/DDBJ databases">
        <authorList>
            <person name="Varghese N."/>
            <person name="Submissions S."/>
        </authorList>
    </citation>
    <scope>NUCLEOTIDE SEQUENCE [LARGE SCALE GENOMIC DNA]</scope>
    <source>
        <strain evidence="11">IBRC-M 10403</strain>
    </source>
</reference>
<dbReference type="Gene3D" id="3.30.300.30">
    <property type="match status" value="1"/>
</dbReference>
<dbReference type="InterPro" id="IPR010071">
    <property type="entry name" value="AA_adenyl_dom"/>
</dbReference>
<dbReference type="GO" id="GO:0043041">
    <property type="term" value="P:amino acid activation for nonribosomal peptide biosynthetic process"/>
    <property type="evidence" value="ECO:0007669"/>
    <property type="project" value="TreeGrafter"/>
</dbReference>
<dbReference type="GO" id="GO:0008610">
    <property type="term" value="P:lipid biosynthetic process"/>
    <property type="evidence" value="ECO:0007669"/>
    <property type="project" value="UniProtKB-ARBA"/>
</dbReference>
<evidence type="ECO:0000256" key="1">
    <source>
        <dbReference type="ARBA" id="ARBA00001957"/>
    </source>
</evidence>
<dbReference type="CDD" id="cd19535">
    <property type="entry name" value="Cyc_NRPS"/>
    <property type="match status" value="1"/>
</dbReference>
<evidence type="ECO:0000313" key="10">
    <source>
        <dbReference type="EMBL" id="SDD25406.1"/>
    </source>
</evidence>
<dbReference type="FunFam" id="1.10.1200.10:FF:000016">
    <property type="entry name" value="Non-ribosomal peptide synthase"/>
    <property type="match status" value="1"/>
</dbReference>
<dbReference type="Proteomes" id="UP000199501">
    <property type="component" value="Unassembled WGS sequence"/>
</dbReference>
<dbReference type="InterPro" id="IPR045851">
    <property type="entry name" value="AMP-bd_C_sf"/>
</dbReference>
<dbReference type="Gene3D" id="1.10.1200.10">
    <property type="entry name" value="ACP-like"/>
    <property type="match status" value="1"/>
</dbReference>